<comment type="caution">
    <text evidence="1">The sequence shown here is derived from an EMBL/GenBank/DDBJ whole genome shotgun (WGS) entry which is preliminary data.</text>
</comment>
<protein>
    <submittedName>
        <fullName evidence="1">Phage tail protein</fullName>
    </submittedName>
</protein>
<dbReference type="InterPro" id="IPR011747">
    <property type="entry name" value="CHP02241"/>
</dbReference>
<evidence type="ECO:0000313" key="1">
    <source>
        <dbReference type="EMBL" id="PZR05658.1"/>
    </source>
</evidence>
<dbReference type="EMBL" id="QFQP01000043">
    <property type="protein sequence ID" value="PZR05658.1"/>
    <property type="molecule type" value="Genomic_DNA"/>
</dbReference>
<dbReference type="PANTHER" id="PTHR38009">
    <property type="entry name" value="CONSERVED HYPOTHETICAL PHAGE TAIL PROTEIN"/>
    <property type="match status" value="1"/>
</dbReference>
<evidence type="ECO:0000313" key="2">
    <source>
        <dbReference type="Proteomes" id="UP000249061"/>
    </source>
</evidence>
<dbReference type="NCBIfam" id="TIGR02241">
    <property type="entry name" value="conserved hypothetical phage tail region protein"/>
    <property type="match status" value="1"/>
</dbReference>
<name>A0A2W5U9L9_9BACT</name>
<gene>
    <name evidence="1" type="ORF">DI536_31915</name>
</gene>
<dbReference type="InterPro" id="IPR010667">
    <property type="entry name" value="Phage_T4_Gp19"/>
</dbReference>
<accession>A0A2W5U9L9</accession>
<dbReference type="PANTHER" id="PTHR38009:SF1">
    <property type="entry name" value="CONSERVED HYPOTHETICAL PHAGE TAIL PROTEIN"/>
    <property type="match status" value="1"/>
</dbReference>
<dbReference type="GO" id="GO:0005198">
    <property type="term" value="F:structural molecule activity"/>
    <property type="evidence" value="ECO:0007669"/>
    <property type="project" value="InterPro"/>
</dbReference>
<reference evidence="1 2" key="1">
    <citation type="submission" date="2017-08" db="EMBL/GenBank/DDBJ databases">
        <title>Infants hospitalized years apart are colonized by the same room-sourced microbial strains.</title>
        <authorList>
            <person name="Brooks B."/>
            <person name="Olm M.R."/>
            <person name="Firek B.A."/>
            <person name="Baker R."/>
            <person name="Thomas B.C."/>
            <person name="Morowitz M.J."/>
            <person name="Banfield J.F."/>
        </authorList>
    </citation>
    <scope>NUCLEOTIDE SEQUENCE [LARGE SCALE GENOMIC DNA]</scope>
    <source>
        <strain evidence="1">S2_003_000_R2_14</strain>
    </source>
</reference>
<dbReference type="Pfam" id="PF06841">
    <property type="entry name" value="Phage_T4_gp19"/>
    <property type="match status" value="1"/>
</dbReference>
<sequence length="153" mass="17453">MAVIGTPRSFHKKFKFVVEIDGFQHAGFQKCSELSVEVANVQYFEGGSLIPNKSPGRLTFADVTLERGATRDRDLFDWFQDVAITSSGLGLPDQAYKRNLDIVQQDRDGVTLRRWTLVRAWPLKFVAGEWDNESDENVIESVTLTYDFFELVQ</sequence>
<organism evidence="1 2">
    <name type="scientific">Archangium gephyra</name>
    <dbReference type="NCBI Taxonomy" id="48"/>
    <lineage>
        <taxon>Bacteria</taxon>
        <taxon>Pseudomonadati</taxon>
        <taxon>Myxococcota</taxon>
        <taxon>Myxococcia</taxon>
        <taxon>Myxococcales</taxon>
        <taxon>Cystobacterineae</taxon>
        <taxon>Archangiaceae</taxon>
        <taxon>Archangium</taxon>
    </lineage>
</organism>
<proteinExistence type="predicted"/>
<dbReference type="Proteomes" id="UP000249061">
    <property type="component" value="Unassembled WGS sequence"/>
</dbReference>
<dbReference type="AlphaFoldDB" id="A0A2W5U9L9"/>